<comment type="caution">
    <text evidence="3">The sequence shown here is derived from an EMBL/GenBank/DDBJ whole genome shotgun (WGS) entry which is preliminary data.</text>
</comment>
<feature type="transmembrane region" description="Helical" evidence="2">
    <location>
        <begin position="39"/>
        <end position="57"/>
    </location>
</feature>
<evidence type="ECO:0000256" key="1">
    <source>
        <dbReference type="SAM" id="MobiDB-lite"/>
    </source>
</evidence>
<protein>
    <submittedName>
        <fullName evidence="3">Uncharacterized protein</fullName>
    </submittedName>
</protein>
<dbReference type="AlphaFoldDB" id="A0AAD9XR52"/>
<organism evidence="3 4">
    <name type="scientific">Dipteronia dyeriana</name>
    <dbReference type="NCBI Taxonomy" id="168575"/>
    <lineage>
        <taxon>Eukaryota</taxon>
        <taxon>Viridiplantae</taxon>
        <taxon>Streptophyta</taxon>
        <taxon>Embryophyta</taxon>
        <taxon>Tracheophyta</taxon>
        <taxon>Spermatophyta</taxon>
        <taxon>Magnoliopsida</taxon>
        <taxon>eudicotyledons</taxon>
        <taxon>Gunneridae</taxon>
        <taxon>Pentapetalae</taxon>
        <taxon>rosids</taxon>
        <taxon>malvids</taxon>
        <taxon>Sapindales</taxon>
        <taxon>Sapindaceae</taxon>
        <taxon>Hippocastanoideae</taxon>
        <taxon>Acereae</taxon>
        <taxon>Dipteronia</taxon>
    </lineage>
</organism>
<dbReference type="EMBL" id="JANJYI010000001">
    <property type="protein sequence ID" value="KAK2663875.1"/>
    <property type="molecule type" value="Genomic_DNA"/>
</dbReference>
<accession>A0AAD9XR52</accession>
<evidence type="ECO:0000313" key="4">
    <source>
        <dbReference type="Proteomes" id="UP001280121"/>
    </source>
</evidence>
<gene>
    <name evidence="3" type="ORF">Ddye_002449</name>
</gene>
<feature type="region of interest" description="Disordered" evidence="1">
    <location>
        <begin position="1"/>
        <end position="31"/>
    </location>
</feature>
<proteinExistence type="predicted"/>
<keyword evidence="2" id="KW-0812">Transmembrane</keyword>
<dbReference type="Proteomes" id="UP001280121">
    <property type="component" value="Unassembled WGS sequence"/>
</dbReference>
<sequence>MATKEGKETTEMEIAQGEMEVAEEEKAEKTGTTITDLPTRYVVVLVVLVMLLCVAITDNSHGGFVAQHNQLNQQNNHSQWNFAT</sequence>
<keyword evidence="2" id="KW-0472">Membrane</keyword>
<name>A0AAD9XR52_9ROSI</name>
<reference evidence="3" key="1">
    <citation type="journal article" date="2023" name="Plant J.">
        <title>Genome sequences and population genomics provide insights into the demographic history, inbreeding, and mutation load of two 'living fossil' tree species of Dipteronia.</title>
        <authorList>
            <person name="Feng Y."/>
            <person name="Comes H.P."/>
            <person name="Chen J."/>
            <person name="Zhu S."/>
            <person name="Lu R."/>
            <person name="Zhang X."/>
            <person name="Li P."/>
            <person name="Qiu J."/>
            <person name="Olsen K.M."/>
            <person name="Qiu Y."/>
        </authorList>
    </citation>
    <scope>NUCLEOTIDE SEQUENCE</scope>
    <source>
        <strain evidence="3">KIB01</strain>
    </source>
</reference>
<keyword evidence="4" id="KW-1185">Reference proteome</keyword>
<keyword evidence="2" id="KW-1133">Transmembrane helix</keyword>
<evidence type="ECO:0000256" key="2">
    <source>
        <dbReference type="SAM" id="Phobius"/>
    </source>
</evidence>
<evidence type="ECO:0000313" key="3">
    <source>
        <dbReference type="EMBL" id="KAK2663875.1"/>
    </source>
</evidence>
<feature type="compositionally biased region" description="Basic and acidic residues" evidence="1">
    <location>
        <begin position="1"/>
        <end position="10"/>
    </location>
</feature>